<dbReference type="EMBL" id="JYDO01000016">
    <property type="protein sequence ID" value="KRZ77821.1"/>
    <property type="molecule type" value="Genomic_DNA"/>
</dbReference>
<sequence>MCNEIRLQDEVYANTTLSIAATPTGKDISLRCSRINLLQYTQNYGLKTTSNIYTPFLIEYLGRFLGKRGHLFRVLKLAMCQLYRPSIPQLFDSF</sequence>
<comment type="caution">
    <text evidence="1">The sequence shown here is derived from an EMBL/GenBank/DDBJ whole genome shotgun (WGS) entry which is preliminary data.</text>
</comment>
<evidence type="ECO:0000313" key="2">
    <source>
        <dbReference type="Proteomes" id="UP000054843"/>
    </source>
</evidence>
<keyword evidence="2" id="KW-1185">Reference proteome</keyword>
<name>A0A0V1N1D2_9BILA</name>
<dbReference type="AlphaFoldDB" id="A0A0V1N1D2"/>
<evidence type="ECO:0000313" key="1">
    <source>
        <dbReference type="EMBL" id="KRZ77821.1"/>
    </source>
</evidence>
<proteinExistence type="predicted"/>
<gene>
    <name evidence="1" type="ORF">T10_6269</name>
</gene>
<reference evidence="1 2" key="1">
    <citation type="submission" date="2015-01" db="EMBL/GenBank/DDBJ databases">
        <title>Evolution of Trichinella species and genotypes.</title>
        <authorList>
            <person name="Korhonen P.K."/>
            <person name="Edoardo P."/>
            <person name="Giuseppe L.R."/>
            <person name="Gasser R.B."/>
        </authorList>
    </citation>
    <scope>NUCLEOTIDE SEQUENCE [LARGE SCALE GENOMIC DNA]</scope>
    <source>
        <strain evidence="1">ISS1980</strain>
    </source>
</reference>
<dbReference type="Proteomes" id="UP000054843">
    <property type="component" value="Unassembled WGS sequence"/>
</dbReference>
<protein>
    <submittedName>
        <fullName evidence="1">Uncharacterized protein</fullName>
    </submittedName>
</protein>
<accession>A0A0V1N1D2</accession>
<organism evidence="1 2">
    <name type="scientific">Trichinella papuae</name>
    <dbReference type="NCBI Taxonomy" id="268474"/>
    <lineage>
        <taxon>Eukaryota</taxon>
        <taxon>Metazoa</taxon>
        <taxon>Ecdysozoa</taxon>
        <taxon>Nematoda</taxon>
        <taxon>Enoplea</taxon>
        <taxon>Dorylaimia</taxon>
        <taxon>Trichinellida</taxon>
        <taxon>Trichinellidae</taxon>
        <taxon>Trichinella</taxon>
    </lineage>
</organism>